<keyword evidence="1 3" id="KW-0728">SH3 domain</keyword>
<feature type="compositionally biased region" description="Basic and acidic residues" evidence="4">
    <location>
        <begin position="115"/>
        <end position="127"/>
    </location>
</feature>
<evidence type="ECO:0000259" key="8">
    <source>
        <dbReference type="PROSITE" id="PS50238"/>
    </source>
</evidence>
<evidence type="ECO:0000256" key="1">
    <source>
        <dbReference type="ARBA" id="ARBA00022443"/>
    </source>
</evidence>
<protein>
    <recommendedName>
        <fullName evidence="11">RhoGAP-domain-containing protein</fullName>
    </recommendedName>
</protein>
<dbReference type="GO" id="GO:0007165">
    <property type="term" value="P:signal transduction"/>
    <property type="evidence" value="ECO:0007669"/>
    <property type="project" value="InterPro"/>
</dbReference>
<dbReference type="EMBL" id="JAIXMP010000012">
    <property type="protein sequence ID" value="KAI9264063.1"/>
    <property type="molecule type" value="Genomic_DNA"/>
</dbReference>
<dbReference type="SMART" id="SM00233">
    <property type="entry name" value="PH"/>
    <property type="match status" value="1"/>
</dbReference>
<feature type="compositionally biased region" description="Low complexity" evidence="4">
    <location>
        <begin position="129"/>
        <end position="141"/>
    </location>
</feature>
<dbReference type="InterPro" id="IPR001452">
    <property type="entry name" value="SH3_domain"/>
</dbReference>
<feature type="region of interest" description="Disordered" evidence="4">
    <location>
        <begin position="386"/>
        <end position="448"/>
    </location>
</feature>
<sequence length="663" mass="76410">MVQYLIAVWDYAAEGEFELSFKQGDRIKLLEKHNDDWWEGELEDEIGFFPANRIRLENENGNSVKESGKESTSSKVLSEHEGFQNPSEINQQQQQQQPQLPPRRNHKNNTAGPSNHDEKPLVDDSLHENNNNNNINNHNNNSGTLPDGWQHAYDDQGAIYYFNEHTGESRWDKPLLEENSLTSQLHSMSLSSSPSMATQQSDSLATNAIVPPPQQQQQQEDDVEPLESGLQRLNPFELKQLQLDQLHPEWIRQQDFIQMKMTAEKDHGGKLSSWKIYYGVLSNGFLILYKDSYSKVKKYSKPLTPVGCFDLDDCRIEPAGKGDTKRKHSFLINTPKKVTIYIQTSSDKELSAWLDAIMRELIARKEGHNEESDIMRLLRKLTSDSEQMKVNRKMSKKKEMEEKEWRTRYKNESDDKGKPKKIGNWFGKPGRTTDKLPPQPIAGNAPQQPLGNEMFGGFLTMEKDGGLPRVVHMCIDEVESRGLNSVGIYRLSGPASSIQRYRTAFNCDEPISFEEADINAVTGLLKLYFRELKNPLMTFEYYDWFIDAAREQEYDERMYRIKATIHVLPKSNFTVLEYLMRHLNRVAEYSDINKMEPSNLALIFSVGLLRPPADDLSGIMQTDLQSKVIEAIIQQVDWFFEKDDEGEEEQQQQLQQGYEEPLV</sequence>
<feature type="region of interest" description="Disordered" evidence="4">
    <location>
        <begin position="59"/>
        <end position="149"/>
    </location>
</feature>
<evidence type="ECO:0008006" key="11">
    <source>
        <dbReference type="Google" id="ProtNLM"/>
    </source>
</evidence>
<dbReference type="Gene3D" id="2.30.30.40">
    <property type="entry name" value="SH3 Domains"/>
    <property type="match status" value="1"/>
</dbReference>
<dbReference type="InterPro" id="IPR008936">
    <property type="entry name" value="Rho_GTPase_activation_prot"/>
</dbReference>
<name>A0AAD5K115_9FUNG</name>
<organism evidence="9 10">
    <name type="scientific">Phascolomyces articulosus</name>
    <dbReference type="NCBI Taxonomy" id="60185"/>
    <lineage>
        <taxon>Eukaryota</taxon>
        <taxon>Fungi</taxon>
        <taxon>Fungi incertae sedis</taxon>
        <taxon>Mucoromycota</taxon>
        <taxon>Mucoromycotina</taxon>
        <taxon>Mucoromycetes</taxon>
        <taxon>Mucorales</taxon>
        <taxon>Lichtheimiaceae</taxon>
        <taxon>Phascolomyces</taxon>
    </lineage>
</organism>
<proteinExistence type="predicted"/>
<dbReference type="InterPro" id="IPR000198">
    <property type="entry name" value="RhoGAP_dom"/>
</dbReference>
<evidence type="ECO:0000313" key="9">
    <source>
        <dbReference type="EMBL" id="KAI9264063.1"/>
    </source>
</evidence>
<feature type="domain" description="SH3" evidence="5">
    <location>
        <begin position="1"/>
        <end position="59"/>
    </location>
</feature>
<dbReference type="PANTHER" id="PTHR23176">
    <property type="entry name" value="RHO/RAC/CDC GTPASE-ACTIVATING PROTEIN"/>
    <property type="match status" value="1"/>
</dbReference>
<dbReference type="InterPro" id="IPR011993">
    <property type="entry name" value="PH-like_dom_sf"/>
</dbReference>
<feature type="domain" description="WW" evidence="7">
    <location>
        <begin position="143"/>
        <end position="176"/>
    </location>
</feature>
<gene>
    <name evidence="9" type="ORF">BDA99DRAFT_571571</name>
</gene>
<dbReference type="SMART" id="SM00456">
    <property type="entry name" value="WW"/>
    <property type="match status" value="1"/>
</dbReference>
<dbReference type="Pfam" id="PF00620">
    <property type="entry name" value="RhoGAP"/>
    <property type="match status" value="1"/>
</dbReference>
<feature type="compositionally biased region" description="Polar residues" evidence="4">
    <location>
        <begin position="59"/>
        <end position="76"/>
    </location>
</feature>
<evidence type="ECO:0000256" key="3">
    <source>
        <dbReference type="PROSITE-ProRule" id="PRU00192"/>
    </source>
</evidence>
<evidence type="ECO:0000313" key="10">
    <source>
        <dbReference type="Proteomes" id="UP001209540"/>
    </source>
</evidence>
<dbReference type="CDD" id="cd00174">
    <property type="entry name" value="SH3"/>
    <property type="match status" value="1"/>
</dbReference>
<dbReference type="PROSITE" id="PS50020">
    <property type="entry name" value="WW_DOMAIN_2"/>
    <property type="match status" value="1"/>
</dbReference>
<dbReference type="SUPFAM" id="SSF50044">
    <property type="entry name" value="SH3-domain"/>
    <property type="match status" value="1"/>
</dbReference>
<reference evidence="9" key="1">
    <citation type="journal article" date="2022" name="IScience">
        <title>Evolution of zygomycete secretomes and the origins of terrestrial fungal ecologies.</title>
        <authorList>
            <person name="Chang Y."/>
            <person name="Wang Y."/>
            <person name="Mondo S."/>
            <person name="Ahrendt S."/>
            <person name="Andreopoulos W."/>
            <person name="Barry K."/>
            <person name="Beard J."/>
            <person name="Benny G.L."/>
            <person name="Blankenship S."/>
            <person name="Bonito G."/>
            <person name="Cuomo C."/>
            <person name="Desiro A."/>
            <person name="Gervers K.A."/>
            <person name="Hundley H."/>
            <person name="Kuo A."/>
            <person name="LaButti K."/>
            <person name="Lang B.F."/>
            <person name="Lipzen A."/>
            <person name="O'Donnell K."/>
            <person name="Pangilinan J."/>
            <person name="Reynolds N."/>
            <person name="Sandor L."/>
            <person name="Smith M.E."/>
            <person name="Tsang A."/>
            <person name="Grigoriev I.V."/>
            <person name="Stajich J.E."/>
            <person name="Spatafora J.W."/>
        </authorList>
    </citation>
    <scope>NUCLEOTIDE SEQUENCE</scope>
    <source>
        <strain evidence="9">RSA 2281</strain>
    </source>
</reference>
<dbReference type="Pfam" id="PF00397">
    <property type="entry name" value="WW"/>
    <property type="match status" value="1"/>
</dbReference>
<feature type="domain" description="PH" evidence="6">
    <location>
        <begin position="250"/>
        <end position="362"/>
    </location>
</feature>
<dbReference type="InterPro" id="IPR001849">
    <property type="entry name" value="PH_domain"/>
</dbReference>
<feature type="domain" description="Rho-GAP" evidence="8">
    <location>
        <begin position="459"/>
        <end position="640"/>
    </location>
</feature>
<dbReference type="Pfam" id="PF00169">
    <property type="entry name" value="PH"/>
    <property type="match status" value="1"/>
</dbReference>
<dbReference type="PROSITE" id="PS50238">
    <property type="entry name" value="RHOGAP"/>
    <property type="match status" value="1"/>
</dbReference>
<dbReference type="SMART" id="SM00326">
    <property type="entry name" value="SH3"/>
    <property type="match status" value="1"/>
</dbReference>
<reference evidence="9" key="2">
    <citation type="submission" date="2023-02" db="EMBL/GenBank/DDBJ databases">
        <authorList>
            <consortium name="DOE Joint Genome Institute"/>
            <person name="Mondo S.J."/>
            <person name="Chang Y."/>
            <person name="Wang Y."/>
            <person name="Ahrendt S."/>
            <person name="Andreopoulos W."/>
            <person name="Barry K."/>
            <person name="Beard J."/>
            <person name="Benny G.L."/>
            <person name="Blankenship S."/>
            <person name="Bonito G."/>
            <person name="Cuomo C."/>
            <person name="Desiro A."/>
            <person name="Gervers K.A."/>
            <person name="Hundley H."/>
            <person name="Kuo A."/>
            <person name="LaButti K."/>
            <person name="Lang B.F."/>
            <person name="Lipzen A."/>
            <person name="O'Donnell K."/>
            <person name="Pangilinan J."/>
            <person name="Reynolds N."/>
            <person name="Sandor L."/>
            <person name="Smith M.W."/>
            <person name="Tsang A."/>
            <person name="Grigoriev I.V."/>
            <person name="Stajich J.E."/>
            <person name="Spatafora J.W."/>
        </authorList>
    </citation>
    <scope>NUCLEOTIDE SEQUENCE</scope>
    <source>
        <strain evidence="9">RSA 2281</strain>
    </source>
</reference>
<evidence type="ECO:0000259" key="7">
    <source>
        <dbReference type="PROSITE" id="PS50020"/>
    </source>
</evidence>
<dbReference type="Gene3D" id="2.20.70.10">
    <property type="match status" value="1"/>
</dbReference>
<dbReference type="AlphaFoldDB" id="A0AAD5K115"/>
<dbReference type="Pfam" id="PF00018">
    <property type="entry name" value="SH3_1"/>
    <property type="match status" value="1"/>
</dbReference>
<dbReference type="PANTHER" id="PTHR23176:SF129">
    <property type="entry name" value="RHO GTPASE ACTIVATING PROTEIN AT 16F, ISOFORM E-RELATED"/>
    <property type="match status" value="1"/>
</dbReference>
<evidence type="ECO:0000259" key="5">
    <source>
        <dbReference type="PROSITE" id="PS50002"/>
    </source>
</evidence>
<dbReference type="CDD" id="cd00159">
    <property type="entry name" value="RhoGAP"/>
    <property type="match status" value="1"/>
</dbReference>
<feature type="region of interest" description="Disordered" evidence="4">
    <location>
        <begin position="644"/>
        <end position="663"/>
    </location>
</feature>
<dbReference type="InterPro" id="IPR036028">
    <property type="entry name" value="SH3-like_dom_sf"/>
</dbReference>
<dbReference type="CDD" id="cd00821">
    <property type="entry name" value="PH"/>
    <property type="match status" value="1"/>
</dbReference>
<keyword evidence="10" id="KW-1185">Reference proteome</keyword>
<dbReference type="GO" id="GO:0005096">
    <property type="term" value="F:GTPase activator activity"/>
    <property type="evidence" value="ECO:0007669"/>
    <property type="project" value="UniProtKB-KW"/>
</dbReference>
<dbReference type="Gene3D" id="1.10.555.10">
    <property type="entry name" value="Rho GTPase activation protein"/>
    <property type="match status" value="1"/>
</dbReference>
<dbReference type="PRINTS" id="PR00452">
    <property type="entry name" value="SH3DOMAIN"/>
</dbReference>
<dbReference type="InterPro" id="IPR036020">
    <property type="entry name" value="WW_dom_sf"/>
</dbReference>
<dbReference type="Gene3D" id="2.30.29.30">
    <property type="entry name" value="Pleckstrin-homology domain (PH domain)/Phosphotyrosine-binding domain (PTB)"/>
    <property type="match status" value="1"/>
</dbReference>
<accession>A0AAD5K115</accession>
<dbReference type="SUPFAM" id="SSF48350">
    <property type="entry name" value="GTPase activation domain, GAP"/>
    <property type="match status" value="1"/>
</dbReference>
<dbReference type="InterPro" id="IPR001202">
    <property type="entry name" value="WW_dom"/>
</dbReference>
<evidence type="ECO:0000256" key="4">
    <source>
        <dbReference type="SAM" id="MobiDB-lite"/>
    </source>
</evidence>
<feature type="compositionally biased region" description="Low complexity" evidence="4">
    <location>
        <begin position="651"/>
        <end position="663"/>
    </location>
</feature>
<dbReference type="CDD" id="cd00201">
    <property type="entry name" value="WW"/>
    <property type="match status" value="1"/>
</dbReference>
<evidence type="ECO:0000259" key="6">
    <source>
        <dbReference type="PROSITE" id="PS50003"/>
    </source>
</evidence>
<dbReference type="SUPFAM" id="SSF51045">
    <property type="entry name" value="WW domain"/>
    <property type="match status" value="1"/>
</dbReference>
<dbReference type="InterPro" id="IPR050729">
    <property type="entry name" value="Rho-GAP"/>
</dbReference>
<comment type="caution">
    <text evidence="9">The sequence shown here is derived from an EMBL/GenBank/DDBJ whole genome shotgun (WGS) entry which is preliminary data.</text>
</comment>
<keyword evidence="2" id="KW-0343">GTPase activation</keyword>
<feature type="compositionally biased region" description="Basic and acidic residues" evidence="4">
    <location>
        <begin position="397"/>
        <end position="417"/>
    </location>
</feature>
<dbReference type="GO" id="GO:0005737">
    <property type="term" value="C:cytoplasm"/>
    <property type="evidence" value="ECO:0007669"/>
    <property type="project" value="TreeGrafter"/>
</dbReference>
<dbReference type="PROSITE" id="PS50002">
    <property type="entry name" value="SH3"/>
    <property type="match status" value="1"/>
</dbReference>
<dbReference type="SMART" id="SM00324">
    <property type="entry name" value="RhoGAP"/>
    <property type="match status" value="1"/>
</dbReference>
<dbReference type="Proteomes" id="UP001209540">
    <property type="component" value="Unassembled WGS sequence"/>
</dbReference>
<dbReference type="PROSITE" id="PS50003">
    <property type="entry name" value="PH_DOMAIN"/>
    <property type="match status" value="1"/>
</dbReference>
<dbReference type="SUPFAM" id="SSF50729">
    <property type="entry name" value="PH domain-like"/>
    <property type="match status" value="1"/>
</dbReference>
<dbReference type="PROSITE" id="PS01159">
    <property type="entry name" value="WW_DOMAIN_1"/>
    <property type="match status" value="1"/>
</dbReference>
<evidence type="ECO:0000256" key="2">
    <source>
        <dbReference type="ARBA" id="ARBA00022468"/>
    </source>
</evidence>